<dbReference type="SUPFAM" id="SSF52374">
    <property type="entry name" value="Nucleotidylyl transferase"/>
    <property type="match status" value="1"/>
</dbReference>
<feature type="domain" description="Cytidyltransferase-like" evidence="3">
    <location>
        <begin position="8"/>
        <end position="122"/>
    </location>
</feature>
<dbReference type="EMBL" id="MFTS01000006">
    <property type="protein sequence ID" value="OGI68005.1"/>
    <property type="molecule type" value="Genomic_DNA"/>
</dbReference>
<dbReference type="GO" id="GO:0016779">
    <property type="term" value="F:nucleotidyltransferase activity"/>
    <property type="evidence" value="ECO:0007669"/>
    <property type="project" value="UniProtKB-KW"/>
</dbReference>
<dbReference type="InterPro" id="IPR050385">
    <property type="entry name" value="Archaeal_FAD_synthase"/>
</dbReference>
<evidence type="ECO:0000313" key="4">
    <source>
        <dbReference type="EMBL" id="OGI68005.1"/>
    </source>
</evidence>
<sequence>MKKTKIMAFGTFDGLHKGHLNFFKQARKLSESPFLIVSVARDKNVKRIKGKLPLYSEKERLHLVKNCPLVDRAVLSGVIDHIPHITRERPDIVALGYDQKAYVKNLKKDLRKKGVSVRVFRLKPYKADIYKNNLLKK</sequence>
<evidence type="ECO:0000313" key="5">
    <source>
        <dbReference type="Proteomes" id="UP000178235"/>
    </source>
</evidence>
<dbReference type="Gene3D" id="3.40.50.620">
    <property type="entry name" value="HUPs"/>
    <property type="match status" value="1"/>
</dbReference>
<dbReference type="AlphaFoldDB" id="A0A1F6VEJ0"/>
<organism evidence="4 5">
    <name type="scientific">Candidatus Nomurabacteria bacterium RIFCSPHIGHO2_01_FULL_42_15</name>
    <dbReference type="NCBI Taxonomy" id="1801742"/>
    <lineage>
        <taxon>Bacteria</taxon>
        <taxon>Candidatus Nomuraibacteriota</taxon>
    </lineage>
</organism>
<dbReference type="Pfam" id="PF01467">
    <property type="entry name" value="CTP_transf_like"/>
    <property type="match status" value="1"/>
</dbReference>
<dbReference type="PANTHER" id="PTHR43793:SF1">
    <property type="entry name" value="FAD SYNTHASE"/>
    <property type="match status" value="1"/>
</dbReference>
<keyword evidence="2" id="KW-0548">Nucleotidyltransferase</keyword>
<dbReference type="InterPro" id="IPR014729">
    <property type="entry name" value="Rossmann-like_a/b/a_fold"/>
</dbReference>
<gene>
    <name evidence="4" type="ORF">A2738_00320</name>
</gene>
<keyword evidence="1" id="KW-0808">Transferase</keyword>
<dbReference type="InterPro" id="IPR004821">
    <property type="entry name" value="Cyt_trans-like"/>
</dbReference>
<protein>
    <recommendedName>
        <fullName evidence="3">Cytidyltransferase-like domain-containing protein</fullName>
    </recommendedName>
</protein>
<accession>A0A1F6VEJ0</accession>
<comment type="caution">
    <text evidence="4">The sequence shown here is derived from an EMBL/GenBank/DDBJ whole genome shotgun (WGS) entry which is preliminary data.</text>
</comment>
<dbReference type="PANTHER" id="PTHR43793">
    <property type="entry name" value="FAD SYNTHASE"/>
    <property type="match status" value="1"/>
</dbReference>
<dbReference type="Proteomes" id="UP000178235">
    <property type="component" value="Unassembled WGS sequence"/>
</dbReference>
<evidence type="ECO:0000259" key="3">
    <source>
        <dbReference type="Pfam" id="PF01467"/>
    </source>
</evidence>
<dbReference type="NCBIfam" id="TIGR00125">
    <property type="entry name" value="cyt_tran_rel"/>
    <property type="match status" value="1"/>
</dbReference>
<name>A0A1F6VEJ0_9BACT</name>
<reference evidence="4 5" key="1">
    <citation type="journal article" date="2016" name="Nat. Commun.">
        <title>Thousands of microbial genomes shed light on interconnected biogeochemical processes in an aquifer system.</title>
        <authorList>
            <person name="Anantharaman K."/>
            <person name="Brown C.T."/>
            <person name="Hug L.A."/>
            <person name="Sharon I."/>
            <person name="Castelle C.J."/>
            <person name="Probst A.J."/>
            <person name="Thomas B.C."/>
            <person name="Singh A."/>
            <person name="Wilkins M.J."/>
            <person name="Karaoz U."/>
            <person name="Brodie E.L."/>
            <person name="Williams K.H."/>
            <person name="Hubbard S.S."/>
            <person name="Banfield J.F."/>
        </authorList>
    </citation>
    <scope>NUCLEOTIDE SEQUENCE [LARGE SCALE GENOMIC DNA]</scope>
</reference>
<evidence type="ECO:0000256" key="2">
    <source>
        <dbReference type="ARBA" id="ARBA00022695"/>
    </source>
</evidence>
<proteinExistence type="predicted"/>
<evidence type="ECO:0000256" key="1">
    <source>
        <dbReference type="ARBA" id="ARBA00022679"/>
    </source>
</evidence>